<dbReference type="Gene3D" id="3.50.80.20">
    <property type="entry name" value="D-Ala-D-Ala carboxypeptidase C, peptidase S13"/>
    <property type="match status" value="1"/>
</dbReference>
<protein>
    <submittedName>
        <fullName evidence="3">D-alanyl-D-alanine carboxypeptidase / D-alanyl-D-alanine-endopeptidase (Penicillin-binding protein 4)</fullName>
    </submittedName>
</protein>
<dbReference type="Proteomes" id="UP000199034">
    <property type="component" value="Unassembled WGS sequence"/>
</dbReference>
<dbReference type="SUPFAM" id="SSF56601">
    <property type="entry name" value="beta-lactamase/transpeptidase-like"/>
    <property type="match status" value="1"/>
</dbReference>
<keyword evidence="3" id="KW-0645">Protease</keyword>
<evidence type="ECO:0000256" key="2">
    <source>
        <dbReference type="ARBA" id="ARBA00022801"/>
    </source>
</evidence>
<dbReference type="PANTHER" id="PTHR30023">
    <property type="entry name" value="D-ALANYL-D-ALANINE CARBOXYPEPTIDASE"/>
    <property type="match status" value="1"/>
</dbReference>
<name>A0A1G6PL73_9ACTN</name>
<sequence length="465" mass="47131">MLALTAGVVATYRYDLADRWFPREPAGPTDPAVVEPPPGLDLPAVTAPAPIAAPVSAAVVDKAAVRAALAPYLRDEDLGRHVLAAVTGLDGGPTYSFGRGTAVPASTTKLLTGLATLATLDPAATFATRVVRDGRRVVLVGGGDPFLASTPPDADRKPGERAAWPARADLRTLATQTAEALLADGVSRVRLQYDDSLFSGPAVNPAWPASYLPDGVVAPISALWADEGRPENGTGRVADPPRTAADVFARELTAAGVTVAGAPVGRAAGPDATPVAEVRSAPVAQIVEQALLVSDNEATEVLLRHVALADGGDGSADAGVRVVTATLDRLGVPTDAVRLYDGSGLSRRNRIPPATLLGVLRQAATGAPALRTVLSGLPVAGFTGSLAERFATGPAEGRGRVRAKTGTLTGVSSLAGVATTVDGSPLLFVLMTDKVEETDTIDARDALDSAAAALAACACAATAAP</sequence>
<keyword evidence="3" id="KW-0121">Carboxypeptidase</keyword>
<dbReference type="PRINTS" id="PR00922">
    <property type="entry name" value="DADACBPTASE3"/>
</dbReference>
<evidence type="ECO:0000313" key="3">
    <source>
        <dbReference type="EMBL" id="SDC80276.1"/>
    </source>
</evidence>
<keyword evidence="2" id="KW-0378">Hydrolase</keyword>
<dbReference type="STRING" id="1045774.SAMN05421872_10442"/>
<gene>
    <name evidence="3" type="ORF">SAMN05421872_10442</name>
</gene>
<evidence type="ECO:0000313" key="4">
    <source>
        <dbReference type="Proteomes" id="UP000199034"/>
    </source>
</evidence>
<dbReference type="InterPro" id="IPR012338">
    <property type="entry name" value="Beta-lactam/transpept-like"/>
</dbReference>
<organism evidence="3 4">
    <name type="scientific">Nocardioides lianchengensis</name>
    <dbReference type="NCBI Taxonomy" id="1045774"/>
    <lineage>
        <taxon>Bacteria</taxon>
        <taxon>Bacillati</taxon>
        <taxon>Actinomycetota</taxon>
        <taxon>Actinomycetes</taxon>
        <taxon>Propionibacteriales</taxon>
        <taxon>Nocardioidaceae</taxon>
        <taxon>Nocardioides</taxon>
    </lineage>
</organism>
<comment type="similarity">
    <text evidence="1">Belongs to the peptidase S13 family.</text>
</comment>
<evidence type="ECO:0000256" key="1">
    <source>
        <dbReference type="ARBA" id="ARBA00006096"/>
    </source>
</evidence>
<proteinExistence type="inferred from homology"/>
<reference evidence="4" key="1">
    <citation type="submission" date="2016-10" db="EMBL/GenBank/DDBJ databases">
        <authorList>
            <person name="Varghese N."/>
            <person name="Submissions S."/>
        </authorList>
    </citation>
    <scope>NUCLEOTIDE SEQUENCE [LARGE SCALE GENOMIC DNA]</scope>
    <source>
        <strain evidence="4">CGMCC 4.6858</strain>
    </source>
</reference>
<dbReference type="InterPro" id="IPR000667">
    <property type="entry name" value="Peptidase_S13"/>
</dbReference>
<dbReference type="EMBL" id="FMZM01000004">
    <property type="protein sequence ID" value="SDC80276.1"/>
    <property type="molecule type" value="Genomic_DNA"/>
</dbReference>
<accession>A0A1G6PL73</accession>
<dbReference type="AlphaFoldDB" id="A0A1G6PL73"/>
<dbReference type="NCBIfam" id="TIGR00666">
    <property type="entry name" value="PBP4"/>
    <property type="match status" value="1"/>
</dbReference>
<dbReference type="Gene3D" id="3.40.710.10">
    <property type="entry name" value="DD-peptidase/beta-lactamase superfamily"/>
    <property type="match status" value="1"/>
</dbReference>
<dbReference type="Pfam" id="PF02113">
    <property type="entry name" value="Peptidase_S13"/>
    <property type="match status" value="2"/>
</dbReference>
<dbReference type="GO" id="GO:0004185">
    <property type="term" value="F:serine-type carboxypeptidase activity"/>
    <property type="evidence" value="ECO:0007669"/>
    <property type="project" value="InterPro"/>
</dbReference>
<dbReference type="GO" id="GO:0006508">
    <property type="term" value="P:proteolysis"/>
    <property type="evidence" value="ECO:0007669"/>
    <property type="project" value="InterPro"/>
</dbReference>
<dbReference type="PANTHER" id="PTHR30023:SF0">
    <property type="entry name" value="PENICILLIN-SENSITIVE CARBOXYPEPTIDASE A"/>
    <property type="match status" value="1"/>
</dbReference>
<dbReference type="GO" id="GO:0000270">
    <property type="term" value="P:peptidoglycan metabolic process"/>
    <property type="evidence" value="ECO:0007669"/>
    <property type="project" value="TreeGrafter"/>
</dbReference>
<keyword evidence="4" id="KW-1185">Reference proteome</keyword>